<dbReference type="InterPro" id="IPR006073">
    <property type="entry name" value="GTP-bd"/>
</dbReference>
<comment type="caution">
    <text evidence="13">The sequence shown here is derived from an EMBL/GenBank/DDBJ whole genome shotgun (WGS) entry which is preliminary data.</text>
</comment>
<organism evidence="13 14">
    <name type="scientific">Caldanaerobacter subterraneus</name>
    <dbReference type="NCBI Taxonomy" id="911092"/>
    <lineage>
        <taxon>Bacteria</taxon>
        <taxon>Bacillati</taxon>
        <taxon>Bacillota</taxon>
        <taxon>Clostridia</taxon>
        <taxon>Thermoanaerobacterales</taxon>
        <taxon>Thermoanaerobacteraceae</taxon>
        <taxon>Caldanaerobacter</taxon>
    </lineage>
</organism>
<evidence type="ECO:0000256" key="7">
    <source>
        <dbReference type="ARBA" id="ARBA00032345"/>
    </source>
</evidence>
<dbReference type="SUPFAM" id="SSF52540">
    <property type="entry name" value="P-loop containing nucleoside triphosphate hydrolases"/>
    <property type="match status" value="2"/>
</dbReference>
<dbReference type="FunFam" id="3.30.300.20:FF:000004">
    <property type="entry name" value="GTPase Der"/>
    <property type="match status" value="1"/>
</dbReference>
<evidence type="ECO:0000256" key="6">
    <source>
        <dbReference type="ARBA" id="ARBA00023134"/>
    </source>
</evidence>
<dbReference type="RefSeq" id="WP_022587316.1">
    <property type="nucleotide sequence ID" value="NZ_DOLB01000087.1"/>
</dbReference>
<evidence type="ECO:0000256" key="8">
    <source>
        <dbReference type="ARBA" id="ARBA00053470"/>
    </source>
</evidence>
<evidence type="ECO:0000256" key="4">
    <source>
        <dbReference type="ARBA" id="ARBA00022737"/>
    </source>
</evidence>
<dbReference type="InterPro" id="IPR015946">
    <property type="entry name" value="KH_dom-like_a/b"/>
</dbReference>
<keyword evidence="6 9" id="KW-0342">GTP-binding</keyword>
<feature type="binding site" evidence="9">
    <location>
        <begin position="120"/>
        <end position="123"/>
    </location>
    <ligand>
        <name>GTP</name>
        <dbReference type="ChEBI" id="CHEBI:37565"/>
        <label>1</label>
    </ligand>
</feature>
<dbReference type="Pfam" id="PF01926">
    <property type="entry name" value="MMR_HSR1"/>
    <property type="match status" value="2"/>
</dbReference>
<dbReference type="Proteomes" id="UP000264445">
    <property type="component" value="Unassembled WGS sequence"/>
</dbReference>
<reference evidence="13 14" key="1">
    <citation type="journal article" date="2018" name="Nat. Biotechnol.">
        <title>A standardized bacterial taxonomy based on genome phylogeny substantially revises the tree of life.</title>
        <authorList>
            <person name="Parks D.H."/>
            <person name="Chuvochina M."/>
            <person name="Waite D.W."/>
            <person name="Rinke C."/>
            <person name="Skarshewski A."/>
            <person name="Chaumeil P.A."/>
            <person name="Hugenholtz P."/>
        </authorList>
    </citation>
    <scope>NUCLEOTIDE SEQUENCE [LARGE SCALE GENOMIC DNA]</scope>
    <source>
        <strain evidence="13">UBA12544</strain>
    </source>
</reference>
<feature type="domain" description="EngA-type G" evidence="12">
    <location>
        <begin position="177"/>
        <end position="352"/>
    </location>
</feature>
<proteinExistence type="inferred from homology"/>
<dbReference type="GO" id="GO:0005525">
    <property type="term" value="F:GTP binding"/>
    <property type="evidence" value="ECO:0007669"/>
    <property type="project" value="UniProtKB-UniRule"/>
</dbReference>
<gene>
    <name evidence="9" type="primary">der</name>
    <name evidence="13" type="ORF">DEA61_05155</name>
</gene>
<keyword evidence="3 9" id="KW-0690">Ribosome biogenesis</keyword>
<dbReference type="CDD" id="cd01895">
    <property type="entry name" value="EngA2"/>
    <property type="match status" value="1"/>
</dbReference>
<comment type="function">
    <text evidence="8 9 11">GTPase that plays an essential role in the late steps of ribosome biogenesis.</text>
</comment>
<dbReference type="InterPro" id="IPR032859">
    <property type="entry name" value="KH_dom-like"/>
</dbReference>
<dbReference type="Pfam" id="PF14714">
    <property type="entry name" value="KH_dom-like"/>
    <property type="match status" value="1"/>
</dbReference>
<dbReference type="EMBL" id="DOLB01000087">
    <property type="protein sequence ID" value="HBT49204.1"/>
    <property type="molecule type" value="Genomic_DNA"/>
</dbReference>
<keyword evidence="4 11" id="KW-0677">Repeat</keyword>
<evidence type="ECO:0000313" key="14">
    <source>
        <dbReference type="Proteomes" id="UP000264445"/>
    </source>
</evidence>
<dbReference type="PRINTS" id="PR00326">
    <property type="entry name" value="GTP1OBG"/>
</dbReference>
<dbReference type="InterPro" id="IPR027417">
    <property type="entry name" value="P-loop_NTPase"/>
</dbReference>
<comment type="similarity">
    <text evidence="1 9 10 11">Belongs to the TRAFAC class TrmE-Era-EngA-EngB-Septin-like GTPase superfamily. EngA (Der) GTPase family.</text>
</comment>
<dbReference type="Gene3D" id="3.40.50.300">
    <property type="entry name" value="P-loop containing nucleotide triphosphate hydrolases"/>
    <property type="match status" value="2"/>
</dbReference>
<evidence type="ECO:0000256" key="5">
    <source>
        <dbReference type="ARBA" id="ARBA00022741"/>
    </source>
</evidence>
<dbReference type="HAMAP" id="MF_00195">
    <property type="entry name" value="GTPase_Der"/>
    <property type="match status" value="1"/>
</dbReference>
<feature type="binding site" evidence="9">
    <location>
        <begin position="183"/>
        <end position="190"/>
    </location>
    <ligand>
        <name>GTP</name>
        <dbReference type="ChEBI" id="CHEBI:37565"/>
        <label>2</label>
    </ligand>
</feature>
<dbReference type="PIRSF" id="PIRSF006485">
    <property type="entry name" value="GTP-binding_EngA"/>
    <property type="match status" value="1"/>
</dbReference>
<dbReference type="GO" id="GO:0042254">
    <property type="term" value="P:ribosome biogenesis"/>
    <property type="evidence" value="ECO:0007669"/>
    <property type="project" value="UniProtKB-KW"/>
</dbReference>
<dbReference type="CDD" id="cd01894">
    <property type="entry name" value="EngA1"/>
    <property type="match status" value="1"/>
</dbReference>
<dbReference type="FunFam" id="3.40.50.300:FF:000057">
    <property type="entry name" value="GTPase Der"/>
    <property type="match status" value="1"/>
</dbReference>
<dbReference type="InterPro" id="IPR005225">
    <property type="entry name" value="Small_GTP-bd"/>
</dbReference>
<dbReference type="Gene3D" id="3.30.300.20">
    <property type="match status" value="1"/>
</dbReference>
<evidence type="ECO:0000256" key="9">
    <source>
        <dbReference type="HAMAP-Rule" id="MF_00195"/>
    </source>
</evidence>
<dbReference type="NCBIfam" id="TIGR00231">
    <property type="entry name" value="small_GTP"/>
    <property type="match status" value="2"/>
</dbReference>
<evidence type="ECO:0000256" key="3">
    <source>
        <dbReference type="ARBA" id="ARBA00022517"/>
    </source>
</evidence>
<accession>A0A101E4Q7</accession>
<dbReference type="FunFam" id="3.40.50.300:FF:000040">
    <property type="entry name" value="GTPase Der"/>
    <property type="match status" value="1"/>
</dbReference>
<feature type="binding site" evidence="9">
    <location>
        <begin position="10"/>
        <end position="17"/>
    </location>
    <ligand>
        <name>GTP</name>
        <dbReference type="ChEBI" id="CHEBI:37565"/>
        <label>1</label>
    </ligand>
</feature>
<feature type="binding site" evidence="9">
    <location>
        <begin position="230"/>
        <end position="234"/>
    </location>
    <ligand>
        <name>GTP</name>
        <dbReference type="ChEBI" id="CHEBI:37565"/>
        <label>2</label>
    </ligand>
</feature>
<protein>
    <recommendedName>
        <fullName evidence="2 9">GTPase Der</fullName>
    </recommendedName>
    <alternativeName>
        <fullName evidence="7 9">GTP-binding protein EngA</fullName>
    </alternativeName>
</protein>
<feature type="domain" description="EngA-type G" evidence="12">
    <location>
        <begin position="4"/>
        <end position="169"/>
    </location>
</feature>
<dbReference type="GO" id="GO:0043022">
    <property type="term" value="F:ribosome binding"/>
    <property type="evidence" value="ECO:0007669"/>
    <property type="project" value="TreeGrafter"/>
</dbReference>
<dbReference type="NCBIfam" id="TIGR03594">
    <property type="entry name" value="GTPase_EngA"/>
    <property type="match status" value="1"/>
</dbReference>
<feature type="binding site" evidence="9">
    <location>
        <begin position="295"/>
        <end position="298"/>
    </location>
    <ligand>
        <name>GTP</name>
        <dbReference type="ChEBI" id="CHEBI:37565"/>
        <label>2</label>
    </ligand>
</feature>
<feature type="binding site" evidence="9">
    <location>
        <begin position="57"/>
        <end position="61"/>
    </location>
    <ligand>
        <name>GTP</name>
        <dbReference type="ChEBI" id="CHEBI:37565"/>
        <label>1</label>
    </ligand>
</feature>
<dbReference type="SMART" id="SM00382">
    <property type="entry name" value="AAA"/>
    <property type="match status" value="2"/>
</dbReference>
<dbReference type="PANTHER" id="PTHR43834">
    <property type="entry name" value="GTPASE DER"/>
    <property type="match status" value="1"/>
</dbReference>
<comment type="subunit">
    <text evidence="9">Associates with the 50S ribosomal subunit.</text>
</comment>
<dbReference type="InterPro" id="IPR016484">
    <property type="entry name" value="GTPase_Der"/>
</dbReference>
<keyword evidence="5 9" id="KW-0547">Nucleotide-binding</keyword>
<evidence type="ECO:0000256" key="1">
    <source>
        <dbReference type="ARBA" id="ARBA00008279"/>
    </source>
</evidence>
<evidence type="ECO:0000313" key="13">
    <source>
        <dbReference type="EMBL" id="HBT49204.1"/>
    </source>
</evidence>
<dbReference type="PANTHER" id="PTHR43834:SF6">
    <property type="entry name" value="GTPASE DER"/>
    <property type="match status" value="1"/>
</dbReference>
<evidence type="ECO:0000256" key="10">
    <source>
        <dbReference type="PROSITE-ProRule" id="PRU01049"/>
    </source>
</evidence>
<name>A0A101E4Q7_9THEO</name>
<sequence>MSRAMVAIVGRPNVGKSTLFNRILKRRISIVEDIPGVTRDRIYGNAEWLNRKFILVDTGGLDPDPKDVIFSKVKLQVEAAIEAADLILFVVDAREGLVPEDEEIANMLRKTKKEVILVCNKVDSFKEMPASFYDFFKLGLGEPIPISASNGLGIGELLDEVIKRLPENDVEYEEETIKIAVIGRPNVGKSSLVNRILGEERVIVSDIPGTTRDAIDTPFTKDGRNYILIDTAGIRRKSRISESIERYSVLRALAAIERADICLLMIDATEGPTEQDTKIAGYAFENGKGIIILVNKWDIIEKDNDTYKEYTEMIREKLAFISFAPILFISAKTGQRIHKVLETVDKVWEEYNKRITTGLLNNVLNEAMLMFPPPSSKGRPVKIYYATQVGTKPPTFVIFVNEPELLHFSYVRFLENTIRQNFGFEGVPIVISTKKRGED</sequence>
<evidence type="ECO:0000256" key="11">
    <source>
        <dbReference type="RuleBase" id="RU004481"/>
    </source>
</evidence>
<evidence type="ECO:0000256" key="2">
    <source>
        <dbReference type="ARBA" id="ARBA00020953"/>
    </source>
</evidence>
<dbReference type="PROSITE" id="PS51712">
    <property type="entry name" value="G_ENGA"/>
    <property type="match status" value="2"/>
</dbReference>
<dbReference type="InterPro" id="IPR003593">
    <property type="entry name" value="AAA+_ATPase"/>
</dbReference>
<dbReference type="AlphaFoldDB" id="A0A101E4Q7"/>
<evidence type="ECO:0000259" key="12">
    <source>
        <dbReference type="PROSITE" id="PS51712"/>
    </source>
</evidence>
<dbReference type="InterPro" id="IPR031166">
    <property type="entry name" value="G_ENGA"/>
</dbReference>